<dbReference type="InterPro" id="IPR019825">
    <property type="entry name" value="Lectin_legB_Mn/Ca_BS"/>
</dbReference>
<dbReference type="InterPro" id="IPR013320">
    <property type="entry name" value="ConA-like_dom_sf"/>
</dbReference>
<evidence type="ECO:0000256" key="2">
    <source>
        <dbReference type="ARBA" id="ARBA00022734"/>
    </source>
</evidence>
<protein>
    <recommendedName>
        <fullName evidence="4">Legume lectin domain-containing protein</fullName>
    </recommendedName>
</protein>
<dbReference type="GO" id="GO:0030246">
    <property type="term" value="F:carbohydrate binding"/>
    <property type="evidence" value="ECO:0007669"/>
    <property type="project" value="UniProtKB-KW"/>
</dbReference>
<evidence type="ECO:0000256" key="1">
    <source>
        <dbReference type="ARBA" id="ARBA00007606"/>
    </source>
</evidence>
<evidence type="ECO:0000313" key="6">
    <source>
        <dbReference type="Proteomes" id="UP000315295"/>
    </source>
</evidence>
<dbReference type="SUPFAM" id="SSF49899">
    <property type="entry name" value="Concanavalin A-like lectins/glucanases"/>
    <property type="match status" value="1"/>
</dbReference>
<evidence type="ECO:0000259" key="4">
    <source>
        <dbReference type="Pfam" id="PF00139"/>
    </source>
</evidence>
<accession>A0A540NEJ1</accession>
<gene>
    <name evidence="5" type="ORF">C1H46_004958</name>
</gene>
<dbReference type="InterPro" id="IPR001220">
    <property type="entry name" value="Legume_lectin_dom"/>
</dbReference>
<dbReference type="PANTHER" id="PTHR32401:SF48">
    <property type="entry name" value="LEGUME LECTIN DOMAIN-CONTAINING PROTEIN"/>
    <property type="match status" value="1"/>
</dbReference>
<feature type="signal peptide" evidence="3">
    <location>
        <begin position="1"/>
        <end position="22"/>
    </location>
</feature>
<keyword evidence="3" id="KW-0732">Signal</keyword>
<sequence length="280" mass="31694">MFGISVSSCYCVVFVTLFHVNSKYCVNDWDYVSSKSAYFGASVNPRHRQRYQNKSVGSCTIELTEYRLWLSDIYNDDDVVASFNSTFLIIIYCDKEWDAREGLAFLIGLDIHVRGQSRGQWLGLANSSTDCQATGHFVAVEFDTEKQDFDPDDNHIGLNINSVRSNKTVSLKPLGIEISPEIPTNYSVRVEYNGRSKVLEVYMAIHSQTNQPKKPETPLLKETINLRQYLKKASCFGFAGSTGSSALQLNCVLKWDLKVEEMHPKKDLTWLKMLSGLVSQ</sequence>
<dbReference type="Gene3D" id="2.60.120.200">
    <property type="match status" value="1"/>
</dbReference>
<dbReference type="AlphaFoldDB" id="A0A540NEJ1"/>
<dbReference type="CDD" id="cd06899">
    <property type="entry name" value="lectin_legume_LecRK_Arcelin_ConA"/>
    <property type="match status" value="1"/>
</dbReference>
<dbReference type="EMBL" id="VIEB01000057">
    <property type="protein sequence ID" value="TQE09465.1"/>
    <property type="molecule type" value="Genomic_DNA"/>
</dbReference>
<proteinExistence type="inferred from homology"/>
<dbReference type="PANTHER" id="PTHR32401">
    <property type="entry name" value="CONCANAVALIN A-LIKE LECTIN FAMILY PROTEIN"/>
    <property type="match status" value="1"/>
</dbReference>
<keyword evidence="6" id="KW-1185">Reference proteome</keyword>
<organism evidence="5 6">
    <name type="scientific">Malus baccata</name>
    <name type="common">Siberian crab apple</name>
    <name type="synonym">Pyrus baccata</name>
    <dbReference type="NCBI Taxonomy" id="106549"/>
    <lineage>
        <taxon>Eukaryota</taxon>
        <taxon>Viridiplantae</taxon>
        <taxon>Streptophyta</taxon>
        <taxon>Embryophyta</taxon>
        <taxon>Tracheophyta</taxon>
        <taxon>Spermatophyta</taxon>
        <taxon>Magnoliopsida</taxon>
        <taxon>eudicotyledons</taxon>
        <taxon>Gunneridae</taxon>
        <taxon>Pentapetalae</taxon>
        <taxon>rosids</taxon>
        <taxon>fabids</taxon>
        <taxon>Rosales</taxon>
        <taxon>Rosaceae</taxon>
        <taxon>Amygdaloideae</taxon>
        <taxon>Maleae</taxon>
        <taxon>Malus</taxon>
    </lineage>
</organism>
<dbReference type="Pfam" id="PF00139">
    <property type="entry name" value="Lectin_legB"/>
    <property type="match status" value="1"/>
</dbReference>
<dbReference type="STRING" id="106549.A0A540NEJ1"/>
<comment type="caution">
    <text evidence="5">The sequence shown here is derived from an EMBL/GenBank/DDBJ whole genome shotgun (WGS) entry which is preliminary data.</text>
</comment>
<feature type="domain" description="Legume lectin" evidence="4">
    <location>
        <begin position="65"/>
        <end position="271"/>
    </location>
</feature>
<dbReference type="PROSITE" id="PS00307">
    <property type="entry name" value="LECTIN_LEGUME_BETA"/>
    <property type="match status" value="1"/>
</dbReference>
<dbReference type="Proteomes" id="UP000315295">
    <property type="component" value="Unassembled WGS sequence"/>
</dbReference>
<name>A0A540NEJ1_MALBA</name>
<comment type="similarity">
    <text evidence="1">Belongs to the leguminous lectin family.</text>
</comment>
<dbReference type="InterPro" id="IPR050258">
    <property type="entry name" value="Leguminous_Lectin"/>
</dbReference>
<evidence type="ECO:0000256" key="3">
    <source>
        <dbReference type="SAM" id="SignalP"/>
    </source>
</evidence>
<evidence type="ECO:0000313" key="5">
    <source>
        <dbReference type="EMBL" id="TQE09465.1"/>
    </source>
</evidence>
<keyword evidence="2" id="KW-0430">Lectin</keyword>
<reference evidence="5 6" key="1">
    <citation type="journal article" date="2019" name="G3 (Bethesda)">
        <title>Sequencing of a Wild Apple (Malus baccata) Genome Unravels the Differences Between Cultivated and Wild Apple Species Regarding Disease Resistance and Cold Tolerance.</title>
        <authorList>
            <person name="Chen X."/>
        </authorList>
    </citation>
    <scope>NUCLEOTIDE SEQUENCE [LARGE SCALE GENOMIC DNA]</scope>
    <source>
        <strain evidence="6">cv. Shandingzi</strain>
        <tissue evidence="5">Leaves</tissue>
    </source>
</reference>
<feature type="chain" id="PRO_5021876020" description="Legume lectin domain-containing protein" evidence="3">
    <location>
        <begin position="23"/>
        <end position="280"/>
    </location>
</feature>